<dbReference type="GeneTree" id="ENSGT00390000006780"/>
<proteinExistence type="inferred from homology"/>
<dbReference type="Ensembl" id="ENSPMAT00000002051.1">
    <property type="protein sequence ID" value="ENSPMAP00000002041.1"/>
    <property type="gene ID" value="ENSPMAG00000001857.1"/>
</dbReference>
<dbReference type="FunFam" id="2.40.50.430:FF:000001">
    <property type="entry name" value="DNA polymerase delta subunit 2"/>
    <property type="match status" value="1"/>
</dbReference>
<sequence>MFSERANSLGEGSCLLSRPEPVGPGDDGEERLQRRTGEESGQETPLAIPQSDRFLLVDRSFGRQFAHLYASRLVFMRRLLEARAQRHWGKDVVIKKLFELVIGVPCYVVGTLYKHMELRPSILKEISEEHNLLPVPPRERYVGSSDELILEDELQRVCLVGNLQPDLFVTGDCVIVAVKGVEKEDGKFHVEDYCMADLPPQTSATLPTQDTYVLLTSGIGLGSRNTDATLGLQMLVDVATGQLGGLGEQRASAGIARVILAGNLLSQDTQSKDSLSKAKYLTKKTKAASVEAMKALDELLVQLCTSTTFLLIQYCPRNKHLRRKSLYSCLHPPPTLPPTVAICGCKRQYKLTALLSVGHLAPKVECAEVYASIVGHLEVRNNRLGFLHLEIIPKDVLGFFVLYLSAPTTLKKCKHHFYFSGNAPKFQTLTITGGQGPLGQRVLLVCVPVFSTTQTACLLNLRTLQCQPISFSAFTEPPDDDDGEMDVGN</sequence>
<reference evidence="8" key="1">
    <citation type="submission" date="2025-08" db="UniProtKB">
        <authorList>
            <consortium name="Ensembl"/>
        </authorList>
    </citation>
    <scope>IDENTIFICATION</scope>
</reference>
<dbReference type="AlphaFoldDB" id="S4RA10"/>
<evidence type="ECO:0000256" key="1">
    <source>
        <dbReference type="ARBA" id="ARBA00004123"/>
    </source>
</evidence>
<dbReference type="Gene3D" id="3.60.21.50">
    <property type="match status" value="1"/>
</dbReference>
<dbReference type="OMA" id="DFIDPPI"/>
<accession>S4RA10</accession>
<evidence type="ECO:0000256" key="2">
    <source>
        <dbReference type="ARBA" id="ARBA00006035"/>
    </source>
</evidence>
<evidence type="ECO:0000256" key="6">
    <source>
        <dbReference type="SAM" id="MobiDB-lite"/>
    </source>
</evidence>
<evidence type="ECO:0000313" key="8">
    <source>
        <dbReference type="Ensembl" id="ENSPMAP00000002041.1"/>
    </source>
</evidence>
<keyword evidence="4" id="KW-0235">DNA replication</keyword>
<dbReference type="PANTHER" id="PTHR10416:SF0">
    <property type="entry name" value="DNA POLYMERASE DELTA SUBUNIT 2"/>
    <property type="match status" value="1"/>
</dbReference>
<organism evidence="8">
    <name type="scientific">Petromyzon marinus</name>
    <name type="common">Sea lamprey</name>
    <dbReference type="NCBI Taxonomy" id="7757"/>
    <lineage>
        <taxon>Eukaryota</taxon>
        <taxon>Metazoa</taxon>
        <taxon>Chordata</taxon>
        <taxon>Craniata</taxon>
        <taxon>Vertebrata</taxon>
        <taxon>Cyclostomata</taxon>
        <taxon>Hyperoartia</taxon>
        <taxon>Petromyzontiformes</taxon>
        <taxon>Petromyzontidae</taxon>
        <taxon>Petromyzon</taxon>
    </lineage>
</organism>
<feature type="domain" description="DNA polymerase delta subunit OB-fold" evidence="7">
    <location>
        <begin position="64"/>
        <end position="193"/>
    </location>
</feature>
<keyword evidence="5" id="KW-0539">Nucleus</keyword>
<reference evidence="8" key="2">
    <citation type="submission" date="2025-09" db="UniProtKB">
        <authorList>
            <consortium name="Ensembl"/>
        </authorList>
    </citation>
    <scope>IDENTIFICATION</scope>
</reference>
<evidence type="ECO:0000259" key="7">
    <source>
        <dbReference type="Pfam" id="PF18018"/>
    </source>
</evidence>
<comment type="subcellular location">
    <subcellularLocation>
        <location evidence="1">Nucleus</location>
    </subcellularLocation>
</comment>
<dbReference type="Pfam" id="PF18018">
    <property type="entry name" value="DNA_pol_D_N"/>
    <property type="match status" value="1"/>
</dbReference>
<dbReference type="InterPro" id="IPR040663">
    <property type="entry name" value="DNA_pol_D_N"/>
</dbReference>
<evidence type="ECO:0000256" key="3">
    <source>
        <dbReference type="ARBA" id="ARBA00017588"/>
    </source>
</evidence>
<evidence type="ECO:0000256" key="5">
    <source>
        <dbReference type="ARBA" id="ARBA00023242"/>
    </source>
</evidence>
<comment type="similarity">
    <text evidence="2">Belongs to the DNA polymerase delta/II small subunit family.</text>
</comment>
<dbReference type="InterPro" id="IPR024826">
    <property type="entry name" value="DNA_pol_delta/II_ssu"/>
</dbReference>
<dbReference type="HOGENOM" id="CLU_021763_0_0_1"/>
<feature type="region of interest" description="Disordered" evidence="6">
    <location>
        <begin position="1"/>
        <end position="46"/>
    </location>
</feature>
<dbReference type="PANTHER" id="PTHR10416">
    <property type="entry name" value="DNA POLYMERASE DELTA SUBUNIT 2"/>
    <property type="match status" value="1"/>
</dbReference>
<dbReference type="STRING" id="7757.ENSPMAP00000002041"/>
<name>S4RA10_PETMA</name>
<dbReference type="GO" id="GO:0043625">
    <property type="term" value="C:delta DNA polymerase complex"/>
    <property type="evidence" value="ECO:0007669"/>
    <property type="project" value="TreeGrafter"/>
</dbReference>
<dbReference type="Gene3D" id="2.40.50.430">
    <property type="match status" value="1"/>
</dbReference>
<protein>
    <recommendedName>
        <fullName evidence="3">DNA polymerase delta subunit 2</fullName>
    </recommendedName>
</protein>
<evidence type="ECO:0000256" key="4">
    <source>
        <dbReference type="ARBA" id="ARBA00022705"/>
    </source>
</evidence>
<dbReference type="GO" id="GO:0006271">
    <property type="term" value="P:DNA strand elongation involved in DNA replication"/>
    <property type="evidence" value="ECO:0007669"/>
    <property type="project" value="TreeGrafter"/>
</dbReference>